<dbReference type="PANTHER" id="PTHR10992">
    <property type="entry name" value="METHYLESTERASE FAMILY MEMBER"/>
    <property type="match status" value="1"/>
</dbReference>
<reference evidence="2" key="1">
    <citation type="submission" date="2018-06" db="EMBL/GenBank/DDBJ databases">
        <authorList>
            <person name="Zhirakovskaya E."/>
        </authorList>
    </citation>
    <scope>NUCLEOTIDE SEQUENCE</scope>
</reference>
<evidence type="ECO:0000313" key="2">
    <source>
        <dbReference type="EMBL" id="VAW25128.1"/>
    </source>
</evidence>
<sequence>MSTYLLIHGGWHAGWCWDKVKPLLEAQGHTVMAPDLPGHGSDNTPLHEVTMDKYARATVDFAASASEPVIVVGHSMTGLSNSQAVEYAPEKFKAQVFMAAFLLSNGQCLMDQAQPDQENLVLRNLTFSDDQSSMTFNEDALKAALYGECTDEDIEWARGQLEAQASAPFATPVQLTDEKWGSVPRYYVECLRDWAITPKSQKAMYEANPCEKVFTIDTDHSPFMSRPEELVKHLVSI</sequence>
<dbReference type="SUPFAM" id="SSF53474">
    <property type="entry name" value="alpha/beta-Hydrolases"/>
    <property type="match status" value="1"/>
</dbReference>
<name>A0A3B0U450_9ZZZZ</name>
<dbReference type="Gene3D" id="3.40.50.1820">
    <property type="entry name" value="alpha/beta hydrolase"/>
    <property type="match status" value="1"/>
</dbReference>
<dbReference type="EMBL" id="UOEQ01000581">
    <property type="protein sequence ID" value="VAW25128.1"/>
    <property type="molecule type" value="Genomic_DNA"/>
</dbReference>
<protein>
    <recommendedName>
        <fullName evidence="1">AB hydrolase-1 domain-containing protein</fullName>
    </recommendedName>
</protein>
<dbReference type="InterPro" id="IPR000073">
    <property type="entry name" value="AB_hydrolase_1"/>
</dbReference>
<dbReference type="InterPro" id="IPR029058">
    <property type="entry name" value="AB_hydrolase_fold"/>
</dbReference>
<proteinExistence type="predicted"/>
<dbReference type="GO" id="GO:0080030">
    <property type="term" value="F:methyl indole-3-acetate esterase activity"/>
    <property type="evidence" value="ECO:0007669"/>
    <property type="project" value="TreeGrafter"/>
</dbReference>
<evidence type="ECO:0000259" key="1">
    <source>
        <dbReference type="Pfam" id="PF12697"/>
    </source>
</evidence>
<dbReference type="GO" id="GO:0080032">
    <property type="term" value="F:methyl jasmonate esterase activity"/>
    <property type="evidence" value="ECO:0007669"/>
    <property type="project" value="TreeGrafter"/>
</dbReference>
<dbReference type="Pfam" id="PF12697">
    <property type="entry name" value="Abhydrolase_6"/>
    <property type="match status" value="1"/>
</dbReference>
<dbReference type="AlphaFoldDB" id="A0A3B0U450"/>
<organism evidence="2">
    <name type="scientific">hydrothermal vent metagenome</name>
    <dbReference type="NCBI Taxonomy" id="652676"/>
    <lineage>
        <taxon>unclassified sequences</taxon>
        <taxon>metagenomes</taxon>
        <taxon>ecological metagenomes</taxon>
    </lineage>
</organism>
<gene>
    <name evidence="2" type="ORF">MNBD_ALPHA11-1723</name>
</gene>
<feature type="domain" description="AB hydrolase-1" evidence="1">
    <location>
        <begin position="5"/>
        <end position="231"/>
    </location>
</feature>
<dbReference type="InterPro" id="IPR045889">
    <property type="entry name" value="MES/HNL"/>
</dbReference>
<dbReference type="PANTHER" id="PTHR10992:SF1086">
    <property type="entry name" value="AB HYDROLASE-1 DOMAIN-CONTAINING PROTEIN"/>
    <property type="match status" value="1"/>
</dbReference>
<accession>A0A3B0U450</accession>